<feature type="transmembrane region" description="Helical" evidence="1">
    <location>
        <begin position="20"/>
        <end position="38"/>
    </location>
</feature>
<feature type="transmembrane region" description="Helical" evidence="1">
    <location>
        <begin position="220"/>
        <end position="238"/>
    </location>
</feature>
<proteinExistence type="predicted"/>
<dbReference type="AlphaFoldDB" id="A0A0B1R6R5"/>
<comment type="caution">
    <text evidence="3">The sequence shown here is derived from an EMBL/GenBank/DDBJ whole genome shotgun (WGS) entry which is preliminary data.</text>
</comment>
<organism evidence="3 4">
    <name type="scientific">Pantoea rodasii</name>
    <dbReference type="NCBI Taxonomy" id="1076549"/>
    <lineage>
        <taxon>Bacteria</taxon>
        <taxon>Pseudomonadati</taxon>
        <taxon>Pseudomonadota</taxon>
        <taxon>Gammaproteobacteria</taxon>
        <taxon>Enterobacterales</taxon>
        <taxon>Erwiniaceae</taxon>
        <taxon>Pantoea</taxon>
    </lineage>
</organism>
<feature type="transmembrane region" description="Helical" evidence="1">
    <location>
        <begin position="164"/>
        <end position="182"/>
    </location>
</feature>
<keyword evidence="1" id="KW-1133">Transmembrane helix</keyword>
<evidence type="ECO:0000313" key="4">
    <source>
        <dbReference type="Proteomes" id="UP000030853"/>
    </source>
</evidence>
<dbReference type="PANTHER" id="PTHR47216:SF4">
    <property type="entry name" value="OS01G0859400 PROTEIN"/>
    <property type="match status" value="1"/>
</dbReference>
<dbReference type="RefSeq" id="WP_039330554.1">
    <property type="nucleotide sequence ID" value="NZ_JTJJ01000033.1"/>
</dbReference>
<evidence type="ECO:0000313" key="3">
    <source>
        <dbReference type="EMBL" id="KHJ68309.1"/>
    </source>
</evidence>
<dbReference type="SUPFAM" id="SSF52799">
    <property type="entry name" value="(Phosphotyrosine protein) phosphatases II"/>
    <property type="match status" value="1"/>
</dbReference>
<feature type="domain" description="Tyrosine specific protein phosphatases" evidence="2">
    <location>
        <begin position="356"/>
        <end position="425"/>
    </location>
</feature>
<feature type="transmembrane region" description="Helical" evidence="1">
    <location>
        <begin position="134"/>
        <end position="152"/>
    </location>
</feature>
<name>A0A0B1R6R5_9GAMM</name>
<dbReference type="Pfam" id="PF14378">
    <property type="entry name" value="PAP2_3"/>
    <property type="match status" value="1"/>
</dbReference>
<protein>
    <recommendedName>
        <fullName evidence="2">Tyrosine specific protein phosphatases domain-containing protein</fullName>
    </recommendedName>
</protein>
<dbReference type="GO" id="GO:0016020">
    <property type="term" value="C:membrane"/>
    <property type="evidence" value="ECO:0007669"/>
    <property type="project" value="UniProtKB-SubCell"/>
</dbReference>
<dbReference type="Gene3D" id="3.90.190.10">
    <property type="entry name" value="Protein tyrosine phosphatase superfamily"/>
    <property type="match status" value="1"/>
</dbReference>
<gene>
    <name evidence="3" type="ORF">QU24_09895</name>
</gene>
<dbReference type="Proteomes" id="UP000030853">
    <property type="component" value="Unassembled WGS sequence"/>
</dbReference>
<keyword evidence="1" id="KW-0472">Membrane</keyword>
<dbReference type="PANTHER" id="PTHR47216">
    <property type="match status" value="1"/>
</dbReference>
<dbReference type="SMART" id="SM00195">
    <property type="entry name" value="DSPc"/>
    <property type="match status" value="1"/>
</dbReference>
<dbReference type="PROSITE" id="PS50056">
    <property type="entry name" value="TYR_PHOSPHATASE_2"/>
    <property type="match status" value="1"/>
</dbReference>
<dbReference type="InterPro" id="IPR000387">
    <property type="entry name" value="Tyr_Pase_dom"/>
</dbReference>
<feature type="transmembrane region" description="Helical" evidence="1">
    <location>
        <begin position="93"/>
        <end position="114"/>
    </location>
</feature>
<feature type="transmembrane region" description="Helical" evidence="1">
    <location>
        <begin position="188"/>
        <end position="208"/>
    </location>
</feature>
<sequence length="439" mass="49514">MTESLLTQRPYSPWKQGLGWLMLLGPLFFLSYGQVNTFTATRDDVGSLVFGWEHAIPFIPWTIVPYWSIDLLYGISLFICTSRQELMRHGCRLLAASLVACAAFLLFPLKFTFTRPETQGAFGWLFRQLEQFDLPYNQAPSLHIILTWLLWLRFHQHLNRHARIVSCCWFLLIAVSVLTTWQHHFIDVISGMVVAIIISYVIPIEGEWRWQRPTRHARRLASKYCLGGMLFLLAGTAIPCGYWLLWPALALLTVAAGYAGLGVTVFQKNSHGNLSLSARLLLLPYLAGAKISRRWFSRHTAQSNEIAAGVSLGRFPGKAERDIAVFDLTAEFHKGERGEQCWQSYPLMDLLVPDIQHLRIAVRQLQQLRQAHDRVLVCCALGLSRSATVVAAWLLAEGHASSADQAVALVTSRRPQIVLTPVHIATLEAFSKEQPCQKA</sequence>
<evidence type="ECO:0000256" key="1">
    <source>
        <dbReference type="SAM" id="Phobius"/>
    </source>
</evidence>
<dbReference type="CDD" id="cd03386">
    <property type="entry name" value="PAP2_Aur1_like"/>
    <property type="match status" value="1"/>
</dbReference>
<dbReference type="InterPro" id="IPR000340">
    <property type="entry name" value="Dual-sp_phosphatase_cat-dom"/>
</dbReference>
<dbReference type="CDD" id="cd14527">
    <property type="entry name" value="DSP_bac"/>
    <property type="match status" value="1"/>
</dbReference>
<feature type="transmembrane region" description="Helical" evidence="1">
    <location>
        <begin position="58"/>
        <end position="81"/>
    </location>
</feature>
<reference evidence="3 4" key="1">
    <citation type="submission" date="2014-11" db="EMBL/GenBank/DDBJ databases">
        <title>Genome sequencing of Pantoea rodasii ND03.</title>
        <authorList>
            <person name="Muhamad Yunos N.Y."/>
            <person name="Chan K.-G."/>
        </authorList>
    </citation>
    <scope>NUCLEOTIDE SEQUENCE [LARGE SCALE GENOMIC DNA]</scope>
    <source>
        <strain evidence="3 4">ND03</strain>
    </source>
</reference>
<dbReference type="EMBL" id="JTJJ01000033">
    <property type="protein sequence ID" value="KHJ68309.1"/>
    <property type="molecule type" value="Genomic_DNA"/>
</dbReference>
<dbReference type="Pfam" id="PF00782">
    <property type="entry name" value="DSPc"/>
    <property type="match status" value="1"/>
</dbReference>
<dbReference type="InterPro" id="IPR029021">
    <property type="entry name" value="Prot-tyrosine_phosphatase-like"/>
</dbReference>
<dbReference type="InterPro" id="IPR026841">
    <property type="entry name" value="Aur1/Ipt1"/>
</dbReference>
<evidence type="ECO:0000259" key="2">
    <source>
        <dbReference type="PROSITE" id="PS50056"/>
    </source>
</evidence>
<keyword evidence="1" id="KW-0812">Transmembrane</keyword>
<dbReference type="InterPro" id="IPR020422">
    <property type="entry name" value="TYR_PHOSPHATASE_DUAL_dom"/>
</dbReference>
<accession>A0A0B1R6R5</accession>